<name>A0A7V3YHM1_9BACT</name>
<dbReference type="InterPro" id="IPR029046">
    <property type="entry name" value="LolA/LolB/LppX"/>
</dbReference>
<dbReference type="EMBL" id="DTFV01000118">
    <property type="protein sequence ID" value="HGI31277.1"/>
    <property type="molecule type" value="Genomic_DNA"/>
</dbReference>
<dbReference type="InterPro" id="IPR033399">
    <property type="entry name" value="TP_0789-like"/>
</dbReference>
<dbReference type="InterPro" id="IPR052944">
    <property type="entry name" value="Sporulation_related"/>
</dbReference>
<proteinExistence type="predicted"/>
<feature type="domain" description="Uncharacterized protein TP-0789" evidence="2">
    <location>
        <begin position="77"/>
        <end position="251"/>
    </location>
</feature>
<reference evidence="3" key="1">
    <citation type="journal article" date="2020" name="mSystems">
        <title>Genome- and Community-Level Interaction Insights into Carbon Utilization and Element Cycling Functions of Hydrothermarchaeota in Hydrothermal Sediment.</title>
        <authorList>
            <person name="Zhou Z."/>
            <person name="Liu Y."/>
            <person name="Xu W."/>
            <person name="Pan J."/>
            <person name="Luo Z.H."/>
            <person name="Li M."/>
        </authorList>
    </citation>
    <scope>NUCLEOTIDE SEQUENCE [LARGE SCALE GENOMIC DNA]</scope>
    <source>
        <strain evidence="3">SpSt-747</strain>
    </source>
</reference>
<organism evidence="3">
    <name type="scientific">Candidatus Caldatribacterium californiense</name>
    <dbReference type="NCBI Taxonomy" id="1454726"/>
    <lineage>
        <taxon>Bacteria</taxon>
        <taxon>Pseudomonadati</taxon>
        <taxon>Atribacterota</taxon>
        <taxon>Atribacteria</taxon>
        <taxon>Atribacterales</taxon>
        <taxon>Candidatus Caldatribacteriaceae</taxon>
        <taxon>Candidatus Caldatribacterium</taxon>
    </lineage>
</organism>
<dbReference type="PROSITE" id="PS51257">
    <property type="entry name" value="PROKAR_LIPOPROTEIN"/>
    <property type="match status" value="1"/>
</dbReference>
<accession>A0A7V3YHM1</accession>
<keyword evidence="3" id="KW-0449">Lipoprotein</keyword>
<dbReference type="PANTHER" id="PTHR37507">
    <property type="entry name" value="SPORULATION PROTEIN YDCC"/>
    <property type="match status" value="1"/>
</dbReference>
<dbReference type="PANTHER" id="PTHR37507:SF2">
    <property type="entry name" value="SPORULATION PROTEIN YDCC"/>
    <property type="match status" value="1"/>
</dbReference>
<keyword evidence="1" id="KW-0732">Signal</keyword>
<evidence type="ECO:0000259" key="2">
    <source>
        <dbReference type="Pfam" id="PF17131"/>
    </source>
</evidence>
<dbReference type="Gene3D" id="2.50.20.10">
    <property type="entry name" value="Lipoprotein localisation LolA/LolB/LppX"/>
    <property type="match status" value="1"/>
</dbReference>
<comment type="caution">
    <text evidence="3">The sequence shown here is derived from an EMBL/GenBank/DDBJ whole genome shotgun (WGS) entry which is preliminary data.</text>
</comment>
<evidence type="ECO:0000313" key="3">
    <source>
        <dbReference type="EMBL" id="HGI31277.1"/>
    </source>
</evidence>
<dbReference type="AlphaFoldDB" id="A0A7V3YHM1"/>
<dbReference type="CDD" id="cd16329">
    <property type="entry name" value="LolA_like"/>
    <property type="match status" value="1"/>
</dbReference>
<dbReference type="SUPFAM" id="SSF89392">
    <property type="entry name" value="Prokaryotic lipoproteins and lipoprotein localization factors"/>
    <property type="match status" value="1"/>
</dbReference>
<dbReference type="Pfam" id="PF17131">
    <property type="entry name" value="LolA_like"/>
    <property type="match status" value="1"/>
</dbReference>
<sequence>MKRGIVLMLFVLLLLFVTGCVFALTASEILDEMEARRTQFTTQKTAGRIVLVDASGKEEAREMVMYSKDEGEDKVSIIFRFLSPADVKGVTLLSLRNGEKIYLYMPAYKKVRLIAGSSKSEKFMGTDFSYDDLSGGYSKEDYESTLKGEDDTNYYLELIPKKADSKYGKLDMTVDKEKFYFKKIDFFDTAGSLWKTLEVHEVREREDGSIQILKLSLKDVKENHTTIMEVSSIEEDIPLPDDFFSVRTIQRPTL</sequence>
<evidence type="ECO:0000256" key="1">
    <source>
        <dbReference type="ARBA" id="ARBA00022729"/>
    </source>
</evidence>
<gene>
    <name evidence="3" type="ORF">ENV30_08250</name>
</gene>
<protein>
    <submittedName>
        <fullName evidence="3">Outer membrane lipoprotein-sorting protein</fullName>
    </submittedName>
</protein>